<evidence type="ECO:0000313" key="2">
    <source>
        <dbReference type="Proteomes" id="UP001652642"/>
    </source>
</evidence>
<dbReference type="SMART" id="SM00460">
    <property type="entry name" value="TGc"/>
    <property type="match status" value="1"/>
</dbReference>
<dbReference type="InterPro" id="IPR038765">
    <property type="entry name" value="Papain-like_cys_pep_sf"/>
</dbReference>
<dbReference type="SUPFAM" id="SSF49309">
    <property type="entry name" value="Transglutaminase, two C-terminal domains"/>
    <property type="match status" value="2"/>
</dbReference>
<dbReference type="OrthoDB" id="437511at2759"/>
<dbReference type="Gene3D" id="2.60.40.10">
    <property type="entry name" value="Immunoglobulins"/>
    <property type="match status" value="3"/>
</dbReference>
<dbReference type="GeneID" id="110080606"/>
<dbReference type="InterPro" id="IPR050779">
    <property type="entry name" value="Transglutaminase"/>
</dbReference>
<dbReference type="InterPro" id="IPR014756">
    <property type="entry name" value="Ig_E-set"/>
</dbReference>
<keyword evidence="2" id="KW-1185">Reference proteome</keyword>
<dbReference type="Proteomes" id="UP001652642">
    <property type="component" value="Chromosome 4"/>
</dbReference>
<dbReference type="GO" id="GO:0003810">
    <property type="term" value="F:protein-glutamine gamma-glutamyltransferase activity"/>
    <property type="evidence" value="ECO:0007669"/>
    <property type="project" value="InterPro"/>
</dbReference>
<dbReference type="InterPro" id="IPR036238">
    <property type="entry name" value="Transglutaminase_C_sf"/>
</dbReference>
<dbReference type="KEGG" id="pvt:110080606"/>
<proteinExistence type="predicted"/>
<sequence>MQPPVNACIGCYSLTMCLVSCDHTHFENLGHFYVLFNPWCTDDQVYLDNQAHREEYVLNENGILFQGLPKHVTAHPWHFGQFQDDILDICLKILDTSTNFLRDPAMDCSCRNDPVYLSRVLNAMICCHKKKSILRLPSNNSYLQGVNPSVWNGSVPILRQWYHSKCKPVKYGHCGTFASVMCTVMRCLGIPSRVVTGYYCPMNAADSLIVQEVFDYTGKTLNSKEHIWIYSCWNESWMVRKDLNQSEGDWQYLNPTPVETSKGSVCSGPIWVKDIRNGDVDTDSDGHRVFCMLNARRSAWVSQSRGKKTKLHCDTQTCGQCISTKSVGSNAHEDVTEAYKHELGSVQEKTALCRAYRKINPQYLNATNSEIEKDITSSRNRSLKETGLTMKFTMANRPIYGQDVQINWVLENVGDEIKDKKFNLCAQGMMYNGCAMDQLWKENMHVTLGPREVKTTLIVIPYENYGPHLCDHNIMRVVAVSMPESKGELTMVQRDILIDSLPVEIKLLEHPTLNTPCSTEVTFCNPLKEDLENCVLNLEGYGLIGEPITTELGTLAANHKAQTCVEFTPCRHGRHQFVASVSCHKFCNCKGYASVDMGNPPATSAERGA</sequence>
<dbReference type="Pfam" id="PF01841">
    <property type="entry name" value="Transglut_core"/>
    <property type="match status" value="1"/>
</dbReference>
<feature type="domain" description="Transglutaminase-like" evidence="1">
    <location>
        <begin position="166"/>
        <end position="257"/>
    </location>
</feature>
<protein>
    <submittedName>
        <fullName evidence="3">Protein-glutamine gamma-glutamyltransferase 5-like</fullName>
    </submittedName>
</protein>
<dbReference type="InterPro" id="IPR036985">
    <property type="entry name" value="Transglutaminase-like_sf"/>
</dbReference>
<accession>A0A6J0TUR4</accession>
<dbReference type="RefSeq" id="XP_020652296.2">
    <property type="nucleotide sequence ID" value="XM_020796637.2"/>
</dbReference>
<dbReference type="InParanoid" id="A0A6J0TUR4"/>
<dbReference type="PANTHER" id="PTHR11590:SF75">
    <property type="entry name" value="TRANSGLUTAMINASE-LIKE DOMAIN-CONTAINING PROTEIN"/>
    <property type="match status" value="1"/>
</dbReference>
<name>A0A6J0TUR4_9SAUR</name>
<dbReference type="PIRSF" id="PIRSF000459">
    <property type="entry name" value="TGM_EBP42"/>
    <property type="match status" value="1"/>
</dbReference>
<dbReference type="SUPFAM" id="SSF81296">
    <property type="entry name" value="E set domains"/>
    <property type="match status" value="1"/>
</dbReference>
<dbReference type="SUPFAM" id="SSF54001">
    <property type="entry name" value="Cysteine proteinases"/>
    <property type="match status" value="1"/>
</dbReference>
<reference evidence="3" key="1">
    <citation type="submission" date="2025-08" db="UniProtKB">
        <authorList>
            <consortium name="RefSeq"/>
        </authorList>
    </citation>
    <scope>IDENTIFICATION</scope>
</reference>
<dbReference type="InterPro" id="IPR002931">
    <property type="entry name" value="Transglutaminase-like"/>
</dbReference>
<dbReference type="InterPro" id="IPR023608">
    <property type="entry name" value="Transglutaminase_animal"/>
</dbReference>
<dbReference type="PANTHER" id="PTHR11590">
    <property type="entry name" value="PROTEIN-GLUTAMINE GAMMA-GLUTAMYLTRANSFERASE"/>
    <property type="match status" value="1"/>
</dbReference>
<organism evidence="2 3">
    <name type="scientific">Pogona vitticeps</name>
    <name type="common">central bearded dragon</name>
    <dbReference type="NCBI Taxonomy" id="103695"/>
    <lineage>
        <taxon>Eukaryota</taxon>
        <taxon>Metazoa</taxon>
        <taxon>Chordata</taxon>
        <taxon>Craniata</taxon>
        <taxon>Vertebrata</taxon>
        <taxon>Euteleostomi</taxon>
        <taxon>Lepidosauria</taxon>
        <taxon>Squamata</taxon>
        <taxon>Bifurcata</taxon>
        <taxon>Unidentata</taxon>
        <taxon>Episquamata</taxon>
        <taxon>Toxicofera</taxon>
        <taxon>Iguania</taxon>
        <taxon>Acrodonta</taxon>
        <taxon>Agamidae</taxon>
        <taxon>Amphibolurinae</taxon>
        <taxon>Pogona</taxon>
    </lineage>
</organism>
<gene>
    <name evidence="3" type="primary">LOC110080606</name>
</gene>
<evidence type="ECO:0000259" key="1">
    <source>
        <dbReference type="SMART" id="SM00460"/>
    </source>
</evidence>
<dbReference type="InterPro" id="IPR008958">
    <property type="entry name" value="Transglutaminase_C"/>
</dbReference>
<dbReference type="Gene3D" id="3.90.260.10">
    <property type="entry name" value="Transglutaminase-like"/>
    <property type="match status" value="1"/>
</dbReference>
<evidence type="ECO:0000313" key="3">
    <source>
        <dbReference type="RefSeq" id="XP_020652296.2"/>
    </source>
</evidence>
<dbReference type="InterPro" id="IPR013783">
    <property type="entry name" value="Ig-like_fold"/>
</dbReference>
<dbReference type="AlphaFoldDB" id="A0A6J0TUR4"/>
<dbReference type="Pfam" id="PF00927">
    <property type="entry name" value="Transglut_C"/>
    <property type="match status" value="2"/>
</dbReference>